<gene>
    <name evidence="2" type="ordered locus">GbCGDNIH1_0512</name>
</gene>
<dbReference type="RefSeq" id="WP_011631220.1">
    <property type="nucleotide sequence ID" value="NC_008343.2"/>
</dbReference>
<dbReference type="HOGENOM" id="CLU_2193248_0_0_5"/>
<reference evidence="2 3" key="1">
    <citation type="journal article" date="2007" name="J. Bacteriol.">
        <title>Genome sequence analysis of the emerging human pathogenic acetic acid bacterium Granulibacter bethesdensis.</title>
        <authorList>
            <person name="Greenberg D.E."/>
            <person name="Porcella S.F."/>
            <person name="Zelazny A.M."/>
            <person name="Virtaneva K."/>
            <person name="Sturdevant D.E."/>
            <person name="Kupko J.J.III."/>
            <person name="Barbian K.D."/>
            <person name="Babar A."/>
            <person name="Dorward D.W."/>
            <person name="Holland S.M."/>
        </authorList>
    </citation>
    <scope>NUCLEOTIDE SEQUENCE [LARGE SCALE GENOMIC DNA]</scope>
    <source>
        <strain evidence="3">ATCC BAA-1260 / CGDNIH1</strain>
    </source>
</reference>
<dbReference type="AlphaFoldDB" id="Q0BUU2"/>
<evidence type="ECO:0000256" key="1">
    <source>
        <dbReference type="SAM" id="MobiDB-lite"/>
    </source>
</evidence>
<accession>Q0BUU2</accession>
<feature type="region of interest" description="Disordered" evidence="1">
    <location>
        <begin position="48"/>
        <end position="110"/>
    </location>
</feature>
<organism evidence="2 3">
    <name type="scientific">Granulibacter bethesdensis (strain ATCC BAA-1260 / CGDNIH1)</name>
    <dbReference type="NCBI Taxonomy" id="391165"/>
    <lineage>
        <taxon>Bacteria</taxon>
        <taxon>Pseudomonadati</taxon>
        <taxon>Pseudomonadota</taxon>
        <taxon>Alphaproteobacteria</taxon>
        <taxon>Acetobacterales</taxon>
        <taxon>Acetobacteraceae</taxon>
        <taxon>Granulibacter</taxon>
    </lineage>
</organism>
<evidence type="ECO:0000313" key="2">
    <source>
        <dbReference type="EMBL" id="ABI61410.1"/>
    </source>
</evidence>
<proteinExistence type="predicted"/>
<dbReference type="STRING" id="391165.GbCGDNIH1_0512"/>
<feature type="region of interest" description="Disordered" evidence="1">
    <location>
        <begin position="1"/>
        <end position="24"/>
    </location>
</feature>
<name>Q0BUU2_GRABC</name>
<dbReference type="GeneID" id="69744768"/>
<dbReference type="Proteomes" id="UP000001963">
    <property type="component" value="Chromosome"/>
</dbReference>
<keyword evidence="3" id="KW-1185">Reference proteome</keyword>
<dbReference type="KEGG" id="gbe:GbCGDNIH1_0512"/>
<dbReference type="OrthoDB" id="9910493at2"/>
<evidence type="ECO:0000313" key="3">
    <source>
        <dbReference type="Proteomes" id="UP000001963"/>
    </source>
</evidence>
<sequence>MIVEPDENPAPSRPDHQEGMAMKRPATLGTALVLCLGLTVPLSVHAEDTVTESNHQQTHHKHHKARPDAKTGTSSNTSDGAMGTGTTKDDKAGLQTNVPGAVKEKTPNAQ</sequence>
<dbReference type="EMBL" id="CP000394">
    <property type="protein sequence ID" value="ABI61410.1"/>
    <property type="molecule type" value="Genomic_DNA"/>
</dbReference>
<protein>
    <submittedName>
        <fullName evidence="2">Uncharacterized protein</fullName>
    </submittedName>
</protein>